<feature type="domain" description="GAF" evidence="2">
    <location>
        <begin position="38"/>
        <end position="184"/>
    </location>
</feature>
<dbReference type="InterPro" id="IPR036457">
    <property type="entry name" value="PPM-type-like_dom_sf"/>
</dbReference>
<evidence type="ECO:0000256" key="1">
    <source>
        <dbReference type="ARBA" id="ARBA00022801"/>
    </source>
</evidence>
<dbReference type="InterPro" id="IPR001932">
    <property type="entry name" value="PPM-type_phosphatase-like_dom"/>
</dbReference>
<dbReference type="Gene3D" id="3.30.450.40">
    <property type="match status" value="2"/>
</dbReference>
<dbReference type="HOGENOM" id="CLU_386246_0_0_11"/>
<dbReference type="Gene3D" id="3.60.40.10">
    <property type="entry name" value="PPM-type phosphatase domain"/>
    <property type="match status" value="1"/>
</dbReference>
<gene>
    <name evidence="4" type="ORF">BN381_30015</name>
</gene>
<protein>
    <submittedName>
        <fullName evidence="4">Uncharacterized protein</fullName>
    </submittedName>
</protein>
<evidence type="ECO:0000259" key="2">
    <source>
        <dbReference type="SMART" id="SM00065"/>
    </source>
</evidence>
<dbReference type="AlphaFoldDB" id="R4YZ11"/>
<evidence type="ECO:0000313" key="4">
    <source>
        <dbReference type="EMBL" id="CCM63819.1"/>
    </source>
</evidence>
<dbReference type="RefSeq" id="WP_012226997.1">
    <property type="nucleotide sequence ID" value="NZ_HG422565.1"/>
</dbReference>
<evidence type="ECO:0000313" key="5">
    <source>
        <dbReference type="Proteomes" id="UP000018291"/>
    </source>
</evidence>
<dbReference type="SUPFAM" id="SSF55781">
    <property type="entry name" value="GAF domain-like"/>
    <property type="match status" value="2"/>
</dbReference>
<sequence>MRGVGSEPLEEFVARMAERVADPGRTAAVRATGMLDSQTEAAFDRIALMASRLLEAPFGFVTFVDEQRSFWKACAGVDVADPAGRQSSVSESFCQYVIGLGEALLVDDVRLDERTMHNPSIESMGVAAWAGVPLRSPEGEVLGTVCVVDTDVRRWNDDDARLLDELSALTTELLAARRAHEDASQARAALIDVAEHVRSRGWLDVLAHLTRRLSGAKSVDEVAEAIDSNGAAVVGADRLVVGHLEAESGLIVLVGHDAGRGGERLDPTQAGSAPFALALRSGKTVAVGSRAQRVDEYPDGVMLADSLGAEATATVPLRTSEGSILGVLIACWSDEMSPGVMPLSQLEVMAEVCAQSIARARLADDRRALVASLQTALLSPPPPVAGVDLAVRYVPALDSLGFGGDWYDVVPLDGHRVAVIVGDVVGHNAAAAARMSQVRTVIATLAQTGMPISELFAGCDKVLAPRSQSTMATVAVVVVNTAQRTLTSTLAGHPTPLLASPDGSVDVLAAGLRPPLGVGSSLSRPETVSYSPGSVLLAYTDGLAETRDGDVDTDLLALSARFGRLSHLPPEQQADRLLAETSHGLGHRDDVALVVARLL</sequence>
<reference evidence="4 5" key="1">
    <citation type="journal article" date="2013" name="ISME J.">
        <title>Metabolic model for the filamentous 'Candidatus Microthrix parvicella' based on genomic and metagenomic analyses.</title>
        <authorList>
            <person name="Jon McIlroy S."/>
            <person name="Kristiansen R."/>
            <person name="Albertsen M."/>
            <person name="Michael Karst S."/>
            <person name="Rossetti S."/>
            <person name="Lund Nielsen J."/>
            <person name="Tandoi V."/>
            <person name="James Seviour R."/>
            <person name="Nielsen P.H."/>
        </authorList>
    </citation>
    <scope>NUCLEOTIDE SEQUENCE [LARGE SCALE GENOMIC DNA]</scope>
    <source>
        <strain evidence="4 5">RN1</strain>
    </source>
</reference>
<dbReference type="InterPro" id="IPR003018">
    <property type="entry name" value="GAF"/>
</dbReference>
<keyword evidence="5" id="KW-1185">Reference proteome</keyword>
<dbReference type="STRING" id="1229780.BN381_30015"/>
<dbReference type="eggNOG" id="COG2203">
    <property type="taxonomic scope" value="Bacteria"/>
</dbReference>
<dbReference type="SMART" id="SM00065">
    <property type="entry name" value="GAF"/>
    <property type="match status" value="2"/>
</dbReference>
<name>R4YZ11_9ACTN</name>
<dbReference type="Proteomes" id="UP000018291">
    <property type="component" value="Unassembled WGS sequence"/>
</dbReference>
<dbReference type="PANTHER" id="PTHR43156">
    <property type="entry name" value="STAGE II SPORULATION PROTEIN E-RELATED"/>
    <property type="match status" value="1"/>
</dbReference>
<comment type="caution">
    <text evidence="4">The sequence shown here is derived from an EMBL/GenBank/DDBJ whole genome shotgun (WGS) entry which is preliminary data.</text>
</comment>
<dbReference type="GO" id="GO:0016791">
    <property type="term" value="F:phosphatase activity"/>
    <property type="evidence" value="ECO:0007669"/>
    <property type="project" value="TreeGrafter"/>
</dbReference>
<dbReference type="OrthoDB" id="118142at2"/>
<dbReference type="InterPro" id="IPR052016">
    <property type="entry name" value="Bact_Sigma-Reg"/>
</dbReference>
<dbReference type="eggNOG" id="COG2208">
    <property type="taxonomic scope" value="Bacteria"/>
</dbReference>
<dbReference type="SUPFAM" id="SSF81606">
    <property type="entry name" value="PP2C-like"/>
    <property type="match status" value="1"/>
</dbReference>
<feature type="domain" description="GAF" evidence="2">
    <location>
        <begin position="214"/>
        <end position="367"/>
    </location>
</feature>
<proteinExistence type="predicted"/>
<accession>R4YZ11</accession>
<dbReference type="Pfam" id="PF01590">
    <property type="entry name" value="GAF"/>
    <property type="match status" value="2"/>
</dbReference>
<dbReference type="SMART" id="SM00331">
    <property type="entry name" value="PP2C_SIG"/>
    <property type="match status" value="1"/>
</dbReference>
<feature type="domain" description="PPM-type phosphatase" evidence="3">
    <location>
        <begin position="387"/>
        <end position="598"/>
    </location>
</feature>
<dbReference type="InterPro" id="IPR029016">
    <property type="entry name" value="GAF-like_dom_sf"/>
</dbReference>
<organism evidence="4 5">
    <name type="scientific">Candidatus Neomicrothrix parvicella RN1</name>
    <dbReference type="NCBI Taxonomy" id="1229780"/>
    <lineage>
        <taxon>Bacteria</taxon>
        <taxon>Bacillati</taxon>
        <taxon>Actinomycetota</taxon>
        <taxon>Acidimicrobiia</taxon>
        <taxon>Acidimicrobiales</taxon>
        <taxon>Microthrixaceae</taxon>
        <taxon>Candidatus Neomicrothrix</taxon>
    </lineage>
</organism>
<dbReference type="PANTHER" id="PTHR43156:SF2">
    <property type="entry name" value="STAGE II SPORULATION PROTEIN E"/>
    <property type="match status" value="1"/>
</dbReference>
<keyword evidence="1" id="KW-0378">Hydrolase</keyword>
<evidence type="ECO:0000259" key="3">
    <source>
        <dbReference type="SMART" id="SM00331"/>
    </source>
</evidence>
<dbReference type="EMBL" id="CANL01000023">
    <property type="protein sequence ID" value="CCM63819.1"/>
    <property type="molecule type" value="Genomic_DNA"/>
</dbReference>
<dbReference type="Pfam" id="PF07228">
    <property type="entry name" value="SpoIIE"/>
    <property type="match status" value="1"/>
</dbReference>